<proteinExistence type="predicted"/>
<reference evidence="1" key="1">
    <citation type="journal article" date="2020" name="Nature">
        <title>Giant virus diversity and host interactions through global metagenomics.</title>
        <authorList>
            <person name="Schulz F."/>
            <person name="Roux S."/>
            <person name="Paez-Espino D."/>
            <person name="Jungbluth S."/>
            <person name="Walsh D.A."/>
            <person name="Denef V.J."/>
            <person name="McMahon K.D."/>
            <person name="Konstantinidis K.T."/>
            <person name="Eloe-Fadrosh E.A."/>
            <person name="Kyrpides N.C."/>
            <person name="Woyke T."/>
        </authorList>
    </citation>
    <scope>NUCLEOTIDE SEQUENCE</scope>
    <source>
        <strain evidence="1">GVMAG-M-3300023174-102</strain>
    </source>
</reference>
<protein>
    <submittedName>
        <fullName evidence="1">Uncharacterized protein</fullName>
    </submittedName>
</protein>
<organism evidence="1">
    <name type="scientific">viral metagenome</name>
    <dbReference type="NCBI Taxonomy" id="1070528"/>
    <lineage>
        <taxon>unclassified sequences</taxon>
        <taxon>metagenomes</taxon>
        <taxon>organismal metagenomes</taxon>
    </lineage>
</organism>
<dbReference type="EMBL" id="MN739512">
    <property type="protein sequence ID" value="QHT09453.1"/>
    <property type="molecule type" value="Genomic_DNA"/>
</dbReference>
<dbReference type="AlphaFoldDB" id="A0A6C0CYZ1"/>
<accession>A0A6C0CYZ1</accession>
<evidence type="ECO:0000313" key="1">
    <source>
        <dbReference type="EMBL" id="QHT09453.1"/>
    </source>
</evidence>
<name>A0A6C0CYZ1_9ZZZZ</name>
<sequence length="135" mass="15569">MPKPGELTIARANIQDELDCKITHNAPTYDKFEKWGVERAYPEFDLDITYFDKDGKEVLSFRVQITGYYYCSGSRNFEDINIKFVSHQNNINLSNEQIIELLGSKDLQNAVADSIKDSMIPNDPIGILEQIWDEF</sequence>